<dbReference type="InterPro" id="IPR052193">
    <property type="entry name" value="Peptidase_C59"/>
</dbReference>
<reference evidence="5 6" key="1">
    <citation type="submission" date="2019-02" db="EMBL/GenBank/DDBJ databases">
        <title>Deep-cultivation of Planctomycetes and their phenomic and genomic characterization uncovers novel biology.</title>
        <authorList>
            <person name="Wiegand S."/>
            <person name="Jogler M."/>
            <person name="Boedeker C."/>
            <person name="Pinto D."/>
            <person name="Vollmers J."/>
            <person name="Rivas-Marin E."/>
            <person name="Kohn T."/>
            <person name="Peeters S.H."/>
            <person name="Heuer A."/>
            <person name="Rast P."/>
            <person name="Oberbeckmann S."/>
            <person name="Bunk B."/>
            <person name="Jeske O."/>
            <person name="Meyerdierks A."/>
            <person name="Storesund J.E."/>
            <person name="Kallscheuer N."/>
            <person name="Luecker S."/>
            <person name="Lage O.M."/>
            <person name="Pohl T."/>
            <person name="Merkel B.J."/>
            <person name="Hornburger P."/>
            <person name="Mueller R.-W."/>
            <person name="Bruemmer F."/>
            <person name="Labrenz M."/>
            <person name="Spormann A.M."/>
            <person name="Op Den Camp H."/>
            <person name="Overmann J."/>
            <person name="Amann R."/>
            <person name="Jetten M.S.M."/>
            <person name="Mascher T."/>
            <person name="Medema M.H."/>
            <person name="Devos D.P."/>
            <person name="Kaster A.-K."/>
            <person name="Ovreas L."/>
            <person name="Rohde M."/>
            <person name="Galperin M.Y."/>
            <person name="Jogler C."/>
        </authorList>
    </citation>
    <scope>NUCLEOTIDE SEQUENCE [LARGE SCALE GENOMIC DNA]</scope>
    <source>
        <strain evidence="5 6">Q31b</strain>
    </source>
</reference>
<evidence type="ECO:0000256" key="3">
    <source>
        <dbReference type="SAM" id="SignalP"/>
    </source>
</evidence>
<evidence type="ECO:0000313" key="5">
    <source>
        <dbReference type="EMBL" id="TWU46040.1"/>
    </source>
</evidence>
<feature type="signal peptide" evidence="3">
    <location>
        <begin position="1"/>
        <end position="30"/>
    </location>
</feature>
<organism evidence="5 6">
    <name type="scientific">Novipirellula aureliae</name>
    <dbReference type="NCBI Taxonomy" id="2527966"/>
    <lineage>
        <taxon>Bacteria</taxon>
        <taxon>Pseudomonadati</taxon>
        <taxon>Planctomycetota</taxon>
        <taxon>Planctomycetia</taxon>
        <taxon>Pirellulales</taxon>
        <taxon>Pirellulaceae</taxon>
        <taxon>Novipirellula</taxon>
    </lineage>
</organism>
<evidence type="ECO:0000256" key="1">
    <source>
        <dbReference type="ARBA" id="ARBA00006625"/>
    </source>
</evidence>
<dbReference type="Proteomes" id="UP000315471">
    <property type="component" value="Unassembled WGS sequence"/>
</dbReference>
<dbReference type="RefSeq" id="WP_231617319.1">
    <property type="nucleotide sequence ID" value="NZ_SJPY01000001.1"/>
</dbReference>
<evidence type="ECO:0000259" key="4">
    <source>
        <dbReference type="Pfam" id="PF02275"/>
    </source>
</evidence>
<comment type="similarity">
    <text evidence="1">Belongs to the peptidase C59 family.</text>
</comment>
<keyword evidence="2" id="KW-0378">Hydrolase</keyword>
<evidence type="ECO:0000313" key="6">
    <source>
        <dbReference type="Proteomes" id="UP000315471"/>
    </source>
</evidence>
<dbReference type="GO" id="GO:0016787">
    <property type="term" value="F:hydrolase activity"/>
    <property type="evidence" value="ECO:0007669"/>
    <property type="project" value="UniProtKB-KW"/>
</dbReference>
<dbReference type="AlphaFoldDB" id="A0A5C6EBE8"/>
<dbReference type="PANTHER" id="PTHR35527:SF2">
    <property type="entry name" value="HYDROLASE"/>
    <property type="match status" value="1"/>
</dbReference>
<keyword evidence="6" id="KW-1185">Reference proteome</keyword>
<proteinExistence type="inferred from homology"/>
<comment type="caution">
    <text evidence="5">The sequence shown here is derived from an EMBL/GenBank/DDBJ whole genome shotgun (WGS) entry which is preliminary data.</text>
</comment>
<feature type="domain" description="Choloylglycine hydrolase/NAAA C-terminal" evidence="4">
    <location>
        <begin position="31"/>
        <end position="181"/>
    </location>
</feature>
<feature type="chain" id="PRO_5022710231" description="Choloylglycine hydrolase/NAAA C-terminal domain-containing protein" evidence="3">
    <location>
        <begin position="31"/>
        <end position="363"/>
    </location>
</feature>
<keyword evidence="3" id="KW-0732">Signal</keyword>
<name>A0A5C6EBE8_9BACT</name>
<sequence precursor="true">MKIARLTTQFVVMASALVTVSCCSQPAAQACTIMRFSNNGHLIVARNHDWMFGEGMIVVNQRRIRKTAISPVQPVSWTSKYGSVSFVQFGREIPFAGMNEVGLTVDLLQLNEAQFPKPTRGGKTVNVIQWVQYQLDTAKSVREVIASLDEVYPMPLLPSVERVHYFVTDQTGDVAVVEFVDGQPVVRYGTGTAQCALTNSTCTDCDRAYTTRDLRSSSERRYIQAVQAIEKADNNMSKEQQIDYAFKSLESVAQGDMTQWSLVYQPLERRIDFKTRVASQRRWIDLDDLSFEPNDKTLVLDVDANVGGNMKPHLVGYTSEANQKLIDFAFAQYLSPGLTRTAIKQLVLNYPGSLKVAEQTETP</sequence>
<gene>
    <name evidence="5" type="ORF">Q31b_12180</name>
</gene>
<dbReference type="PROSITE" id="PS51257">
    <property type="entry name" value="PROKAR_LIPOPROTEIN"/>
    <property type="match status" value="1"/>
</dbReference>
<dbReference type="EMBL" id="SJPY01000001">
    <property type="protein sequence ID" value="TWU46040.1"/>
    <property type="molecule type" value="Genomic_DNA"/>
</dbReference>
<protein>
    <recommendedName>
        <fullName evidence="4">Choloylglycine hydrolase/NAAA C-terminal domain-containing protein</fullName>
    </recommendedName>
</protein>
<dbReference type="Pfam" id="PF02275">
    <property type="entry name" value="CBAH"/>
    <property type="match status" value="1"/>
</dbReference>
<dbReference type="SUPFAM" id="SSF56235">
    <property type="entry name" value="N-terminal nucleophile aminohydrolases (Ntn hydrolases)"/>
    <property type="match status" value="1"/>
</dbReference>
<dbReference type="InterPro" id="IPR029132">
    <property type="entry name" value="CBAH/NAAA_C"/>
</dbReference>
<accession>A0A5C6EBE8</accession>
<evidence type="ECO:0000256" key="2">
    <source>
        <dbReference type="ARBA" id="ARBA00022801"/>
    </source>
</evidence>
<dbReference type="PANTHER" id="PTHR35527">
    <property type="entry name" value="CHOLOYLGLYCINE HYDROLASE"/>
    <property type="match status" value="1"/>
</dbReference>
<dbReference type="InterPro" id="IPR029055">
    <property type="entry name" value="Ntn_hydrolases_N"/>
</dbReference>
<dbReference type="Gene3D" id="3.60.60.10">
    <property type="entry name" value="Penicillin V Acylase, Chain A"/>
    <property type="match status" value="1"/>
</dbReference>